<dbReference type="EC" id="1.2.1.88" evidence="5"/>
<dbReference type="EC" id="1.5.5.2" evidence="5"/>
<dbReference type="InterPro" id="IPR024089">
    <property type="entry name" value="PRODH_PutA_dom_I/II"/>
</dbReference>
<evidence type="ECO:0000256" key="4">
    <source>
        <dbReference type="ARBA" id="ARBA00048142"/>
    </source>
</evidence>
<accession>A0A829YM35</accession>
<feature type="domain" description="Aldehyde dehydrogenase" evidence="7">
    <location>
        <begin position="573"/>
        <end position="1032"/>
    </location>
</feature>
<evidence type="ECO:0000259" key="8">
    <source>
        <dbReference type="Pfam" id="PF01619"/>
    </source>
</evidence>
<dbReference type="GO" id="GO:0003700">
    <property type="term" value="F:DNA-binding transcription factor activity"/>
    <property type="evidence" value="ECO:0007669"/>
    <property type="project" value="InterPro"/>
</dbReference>
<feature type="domain" description="Proline dehydrogenase" evidence="8">
    <location>
        <begin position="192"/>
        <end position="487"/>
    </location>
</feature>
<keyword evidence="5" id="KW-0285">Flavoprotein</keyword>
<dbReference type="Pfam" id="PF00171">
    <property type="entry name" value="Aldedh"/>
    <property type="match status" value="1"/>
</dbReference>
<feature type="domain" description="Proline utilization A proline dehydrogenase N-terminal" evidence="10">
    <location>
        <begin position="16"/>
        <end position="59"/>
    </location>
</feature>
<dbReference type="PROSITE" id="PS00070">
    <property type="entry name" value="ALDEHYDE_DEHYDR_CYS"/>
    <property type="match status" value="1"/>
</dbReference>
<evidence type="ECO:0000259" key="7">
    <source>
        <dbReference type="Pfam" id="PF00171"/>
    </source>
</evidence>
<dbReference type="PIRSF" id="PIRSF000197">
    <property type="entry name" value="Bifunct_PutA"/>
    <property type="match status" value="1"/>
</dbReference>
<evidence type="ECO:0000313" key="11">
    <source>
        <dbReference type="EMBL" id="GFE84437.1"/>
    </source>
</evidence>
<dbReference type="InterPro" id="IPR016160">
    <property type="entry name" value="Ald_DH_CS_CYS"/>
</dbReference>
<comment type="caution">
    <text evidence="11">The sequence shown here is derived from an EMBL/GenBank/DDBJ whole genome shotgun (WGS) entry which is preliminary data.</text>
</comment>
<dbReference type="PANTHER" id="PTHR42862">
    <property type="entry name" value="DELTA-1-PYRROLINE-5-CARBOXYLATE DEHYDROGENASE 1, ISOFORM A-RELATED"/>
    <property type="match status" value="1"/>
</dbReference>
<feature type="active site" evidence="6">
    <location>
        <position position="839"/>
    </location>
</feature>
<evidence type="ECO:0000313" key="12">
    <source>
        <dbReference type="Proteomes" id="UP000445000"/>
    </source>
</evidence>
<comment type="similarity">
    <text evidence="5">In the C-terminal section; belongs to the aldehyde dehydrogenase family.</text>
</comment>
<dbReference type="SUPFAM" id="SSF51730">
    <property type="entry name" value="FAD-linked oxidoreductase"/>
    <property type="match status" value="1"/>
</dbReference>
<dbReference type="SUPFAM" id="SSF53720">
    <property type="entry name" value="ALDH-like"/>
    <property type="match status" value="1"/>
</dbReference>
<dbReference type="EMBL" id="BLJN01000009">
    <property type="protein sequence ID" value="GFE84437.1"/>
    <property type="molecule type" value="Genomic_DNA"/>
</dbReference>
<dbReference type="InterPro" id="IPR024090">
    <property type="entry name" value="PRODH_PutA_dom_I"/>
</dbReference>
<keyword evidence="3 5" id="KW-0520">NAD</keyword>
<dbReference type="AlphaFoldDB" id="A0A829YM35"/>
<sequence length="1051" mass="114941">MMSSQQRTDARRPIADAINRNYLGDEEQIVRRLAEAARVSDGQRAKIASRAQALVEGVRNYQARRTGLDAFLRKYDLSSQEGVILMCLAEALLRIPDDATADRLIADKIAAGDWASHLSDAESLFVNASTWGLMLTGRIVRPSDADMHDPRGVLARIAGRIGEPVLRGAFRQAMRIMGHQFVMGRTIEEALDRSVSAESKLYRHSFDMLGESALTTWDAMRYLKAYHEAIQQIGAHSSKVAAIEASPSISVKLSALFPRYEFSQRERVLKELAPRLHELAVAAKAVNIPLTVDAEEAERLELSLELIEYVARSKELQGWDGFGLAVQAYQKRAIDVIRWLKEFAQSSGRRLNVRLVKGAYWDSEVKRAQERGLSGYPVFTRKMNTDVSYIACARELIASGAEIYPQFATHNAQTVATIIELAGEAGRKFEFQRLHGMGEELYEQIVGEHKLGIPCRVYAPVGSHEDLLPYLVRRLLENGANTSFVNRIVDEEHEVADIVRDPVVDVDALKQISHPRIPLPRMLYGSSRLNSLGVNLADPAEREPLLAKIKQAAQQRWVGGPIVKGELHEARGTEVRNPSNRTEVIGTVREADIALVDKALAAAVPAQVEWDGVSASERAEILEHAADLYEERMPELIAYCVREGGRTIPDSISEVREAVDFLRYYADRARNEFGAGVRLPGPTGESNELKLRGRGVFCCISPWNFPLAIFTGQIAAALAAGNSVLAKPAEQTPLIATRAVQILLEAGVPPDVLHLLPGDGATVGSRIVADPRVAGVAFTGSTETAKLIHRSLANREGVIPVLIAETGGQNAMIVDSSALPEQVVFDVVQSSFNSAGQRCSALRALYVQEEIADRVAELLAGYMEELTLGDPMLLTTDVGPVIDPPSCEMLRTHTEKITRKARWSHAYKLKPEHEQGTFFAPAAVEIEALSQLTGEVFGPIVHLIRYQAHKLDKVIDAVNATGFGLTLGVHTRVDATARYIASRVRAGNVYVNRNMIGAVVGVQPFGGRGLSGTGPKAGGPYYLHRFATEQTVTINTAAVGGNASLLTMAGE</sequence>
<comment type="catalytic activity">
    <reaction evidence="5">
        <text>L-proline + a quinone = (S)-1-pyrroline-5-carboxylate + a quinol + H(+)</text>
        <dbReference type="Rhea" id="RHEA:23784"/>
        <dbReference type="ChEBI" id="CHEBI:15378"/>
        <dbReference type="ChEBI" id="CHEBI:17388"/>
        <dbReference type="ChEBI" id="CHEBI:24646"/>
        <dbReference type="ChEBI" id="CHEBI:60039"/>
        <dbReference type="ChEBI" id="CHEBI:132124"/>
        <dbReference type="EC" id="1.5.5.2"/>
    </reaction>
</comment>
<dbReference type="NCBIfam" id="NF008869">
    <property type="entry name" value="PRK11904.1"/>
    <property type="match status" value="1"/>
</dbReference>
<dbReference type="Gene3D" id="3.20.20.220">
    <property type="match status" value="1"/>
</dbReference>
<evidence type="ECO:0000256" key="3">
    <source>
        <dbReference type="ARBA" id="ARBA00023027"/>
    </source>
</evidence>
<keyword evidence="5" id="KW-0238">DNA-binding</keyword>
<dbReference type="InterPro" id="IPR002872">
    <property type="entry name" value="Proline_DH_dom"/>
</dbReference>
<comment type="pathway">
    <text evidence="1 5">Amino-acid degradation; L-proline degradation into L-glutamate; L-glutamate from L-proline: step 2/2.</text>
</comment>
<dbReference type="GO" id="GO:0009898">
    <property type="term" value="C:cytoplasmic side of plasma membrane"/>
    <property type="evidence" value="ECO:0007669"/>
    <property type="project" value="TreeGrafter"/>
</dbReference>
<evidence type="ECO:0000259" key="9">
    <source>
        <dbReference type="Pfam" id="PF14850"/>
    </source>
</evidence>
<dbReference type="Gene3D" id="3.40.309.10">
    <property type="entry name" value="Aldehyde Dehydrogenase, Chain A, domain 2"/>
    <property type="match status" value="1"/>
</dbReference>
<dbReference type="InterPro" id="IPR005933">
    <property type="entry name" value="PutA_C"/>
</dbReference>
<dbReference type="InterPro" id="IPR050485">
    <property type="entry name" value="Proline_metab_enzyme"/>
</dbReference>
<keyword evidence="5" id="KW-0678">Repressor</keyword>
<dbReference type="SUPFAM" id="SSF81935">
    <property type="entry name" value="N-terminal domain of bifunctional PutA protein"/>
    <property type="match status" value="1"/>
</dbReference>
<evidence type="ECO:0000256" key="1">
    <source>
        <dbReference type="ARBA" id="ARBA00004786"/>
    </source>
</evidence>
<keyword evidence="12" id="KW-1185">Reference proteome</keyword>
<dbReference type="Gene3D" id="3.40.605.10">
    <property type="entry name" value="Aldehyde Dehydrogenase, Chain A, domain 1"/>
    <property type="match status" value="1"/>
</dbReference>
<protein>
    <recommendedName>
        <fullName evidence="5">Bifunctional protein PutA</fullName>
    </recommendedName>
    <domain>
        <recommendedName>
            <fullName evidence="5">Proline dehydrogenase</fullName>
            <ecNumber evidence="5">1.5.5.2</ecNumber>
        </recommendedName>
        <alternativeName>
            <fullName evidence="5">Proline oxidase</fullName>
        </alternativeName>
    </domain>
    <domain>
        <recommendedName>
            <fullName evidence="5">Delta-1-pyrroline-5-carboxylate dehydrogenase</fullName>
            <shortName evidence="5">P5C dehydrogenase</shortName>
            <ecNumber evidence="5">1.2.1.88</ecNumber>
        </recommendedName>
        <alternativeName>
            <fullName evidence="5">L-glutamate gamma-semialdehyde dehydrogenase</fullName>
        </alternativeName>
    </domain>
</protein>
<dbReference type="Proteomes" id="UP000445000">
    <property type="component" value="Unassembled WGS sequence"/>
</dbReference>
<dbReference type="InterPro" id="IPR015590">
    <property type="entry name" value="Aldehyde_DH_dom"/>
</dbReference>
<dbReference type="FunFam" id="3.40.309.10:FF:000005">
    <property type="entry name" value="1-pyrroline-5-carboxylate dehydrogenase 1"/>
    <property type="match status" value="1"/>
</dbReference>
<comment type="cofactor">
    <cofactor evidence="5">
        <name>FAD</name>
        <dbReference type="ChEBI" id="CHEBI:57692"/>
    </cofactor>
</comment>
<dbReference type="CDD" id="cd07125">
    <property type="entry name" value="ALDH_PutA-P5CDH"/>
    <property type="match status" value="1"/>
</dbReference>
<proteinExistence type="inferred from homology"/>
<evidence type="ECO:0000259" key="10">
    <source>
        <dbReference type="Pfam" id="PF18327"/>
    </source>
</evidence>
<dbReference type="Pfam" id="PF18327">
    <property type="entry name" value="PRODH"/>
    <property type="match status" value="1"/>
</dbReference>
<dbReference type="RefSeq" id="WP_202627010.1">
    <property type="nucleotide sequence ID" value="NZ_BLJN01000009.1"/>
</dbReference>
<keyword evidence="2 5" id="KW-0560">Oxidoreductase</keyword>
<dbReference type="PANTHER" id="PTHR42862:SF1">
    <property type="entry name" value="DELTA-1-PYRROLINE-5-CARBOXYLATE DEHYDROGENASE 2, ISOFORM A-RELATED"/>
    <property type="match status" value="1"/>
</dbReference>
<evidence type="ECO:0000256" key="6">
    <source>
        <dbReference type="PIRSR" id="PIRSR000197-1"/>
    </source>
</evidence>
<dbReference type="GO" id="GO:0004657">
    <property type="term" value="F:proline dehydrogenase activity"/>
    <property type="evidence" value="ECO:0007669"/>
    <property type="project" value="UniProtKB-UniRule"/>
</dbReference>
<keyword evidence="5" id="KW-0805">Transcription regulation</keyword>
<comment type="catalytic activity">
    <reaction evidence="4 5">
        <text>L-glutamate 5-semialdehyde + NAD(+) + H2O = L-glutamate + NADH + 2 H(+)</text>
        <dbReference type="Rhea" id="RHEA:30235"/>
        <dbReference type="ChEBI" id="CHEBI:15377"/>
        <dbReference type="ChEBI" id="CHEBI:15378"/>
        <dbReference type="ChEBI" id="CHEBI:29985"/>
        <dbReference type="ChEBI" id="CHEBI:57540"/>
        <dbReference type="ChEBI" id="CHEBI:57945"/>
        <dbReference type="ChEBI" id="CHEBI:58066"/>
        <dbReference type="EC" id="1.2.1.88"/>
    </reaction>
</comment>
<keyword evidence="5" id="KW-0804">Transcription</keyword>
<dbReference type="InterPro" id="IPR029041">
    <property type="entry name" value="FAD-linked_oxidoreductase-like"/>
</dbReference>
<dbReference type="Pfam" id="PF14850">
    <property type="entry name" value="Pro_dh-DNA_bdg"/>
    <property type="match status" value="1"/>
</dbReference>
<evidence type="ECO:0000256" key="2">
    <source>
        <dbReference type="ARBA" id="ARBA00023002"/>
    </source>
</evidence>
<dbReference type="InterPro" id="IPR025703">
    <property type="entry name" value="Bifunct_PutA"/>
</dbReference>
<dbReference type="Gene3D" id="1.20.5.460">
    <property type="entry name" value="Single helix bin"/>
    <property type="match status" value="1"/>
</dbReference>
<feature type="domain" description="Proline dehydrogenase PutA" evidence="9">
    <location>
        <begin position="68"/>
        <end position="181"/>
    </location>
</feature>
<comment type="similarity">
    <text evidence="5">In the N-terminal section; belongs to the proline dehydrogenase family.</text>
</comment>
<name>A0A829YM35_9GAMM</name>
<dbReference type="NCBIfam" id="TIGR01238">
    <property type="entry name" value="D1pyr5carbox3"/>
    <property type="match status" value="1"/>
</dbReference>
<keyword evidence="5" id="KW-0642">Proline metabolism</keyword>
<dbReference type="GO" id="GO:0003842">
    <property type="term" value="F:L-glutamate gamma-semialdehyde dehydrogenase activity"/>
    <property type="evidence" value="ECO:0007669"/>
    <property type="project" value="UniProtKB-UniRule"/>
</dbReference>
<keyword evidence="5" id="KW-0274">FAD</keyword>
<comment type="pathway">
    <text evidence="5">Amino-acid degradation; L-proline degradation into L-glutamate; L-glutamate from L-proline: step 1/2.</text>
</comment>
<comment type="function">
    <text evidence="5">Oxidizes proline to glutamate for use as a carbon and nitrogen source.</text>
</comment>
<dbReference type="InterPro" id="IPR016161">
    <property type="entry name" value="Ald_DH/histidinol_DH"/>
</dbReference>
<dbReference type="Gene3D" id="1.20.5.550">
    <property type="entry name" value="Single Helix bin"/>
    <property type="match status" value="1"/>
</dbReference>
<dbReference type="GO" id="GO:0003677">
    <property type="term" value="F:DNA binding"/>
    <property type="evidence" value="ECO:0007669"/>
    <property type="project" value="UniProtKB-KW"/>
</dbReference>
<gene>
    <name evidence="11" type="primary">putA_3</name>
    <name evidence="11" type="ORF">GCM10011487_64370</name>
</gene>
<organism evidence="11 12">
    <name type="scientific">Steroidobacter agaridevorans</name>
    <dbReference type="NCBI Taxonomy" id="2695856"/>
    <lineage>
        <taxon>Bacteria</taxon>
        <taxon>Pseudomonadati</taxon>
        <taxon>Pseudomonadota</taxon>
        <taxon>Gammaproteobacteria</taxon>
        <taxon>Steroidobacterales</taxon>
        <taxon>Steroidobacteraceae</taxon>
        <taxon>Steroidobacter</taxon>
    </lineage>
</organism>
<dbReference type="InterPro" id="IPR024082">
    <property type="entry name" value="PRODH_PutA_dom_II"/>
</dbReference>
<reference evidence="12" key="1">
    <citation type="submission" date="2020-01" db="EMBL/GenBank/DDBJ databases">
        <title>'Steroidobacter agaridevorans' sp. nov., agar-degrading bacteria isolated from rhizosphere soils.</title>
        <authorList>
            <person name="Ikenaga M."/>
            <person name="Kataoka M."/>
            <person name="Murouchi A."/>
            <person name="Katsuragi S."/>
            <person name="Sakai M."/>
        </authorList>
    </citation>
    <scope>NUCLEOTIDE SEQUENCE [LARGE SCALE GENOMIC DNA]</scope>
    <source>
        <strain evidence="12">YU21-B</strain>
    </source>
</reference>
<dbReference type="InterPro" id="IPR041349">
    <property type="entry name" value="PRODH"/>
</dbReference>
<feature type="active site" evidence="6">
    <location>
        <position position="805"/>
    </location>
</feature>
<dbReference type="GO" id="GO:0010133">
    <property type="term" value="P:L-proline catabolic process to L-glutamate"/>
    <property type="evidence" value="ECO:0007669"/>
    <property type="project" value="UniProtKB-UniRule"/>
</dbReference>
<dbReference type="UniPathway" id="UPA00261">
    <property type="reaction ID" value="UER00373"/>
</dbReference>
<dbReference type="InterPro" id="IPR016163">
    <property type="entry name" value="Ald_DH_C"/>
</dbReference>
<evidence type="ECO:0000256" key="5">
    <source>
        <dbReference type="PIRNR" id="PIRNR000197"/>
    </source>
</evidence>
<dbReference type="Pfam" id="PF01619">
    <property type="entry name" value="Pro_dh"/>
    <property type="match status" value="1"/>
</dbReference>
<dbReference type="InterPro" id="IPR016162">
    <property type="entry name" value="Ald_DH_N"/>
</dbReference>